<evidence type="ECO:0000256" key="9">
    <source>
        <dbReference type="ARBA" id="ARBA00022692"/>
    </source>
</evidence>
<reference evidence="20" key="2">
    <citation type="submission" date="2015-01" db="EMBL/GenBank/DDBJ databases">
        <title>Complete genome sequence of Methylobacterium aquaticum strain 22A.</title>
        <authorList>
            <person name="Tani A."/>
            <person name="Ogura Y."/>
            <person name="Hayashi T."/>
        </authorList>
    </citation>
    <scope>NUCLEOTIDE SEQUENCE [LARGE SCALE GENOMIC DNA]</scope>
    <source>
        <strain evidence="20">MA-22A</strain>
    </source>
</reference>
<evidence type="ECO:0000256" key="16">
    <source>
        <dbReference type="NCBIfam" id="TIGR00560"/>
    </source>
</evidence>
<proteinExistence type="inferred from homology"/>
<comment type="catalytic activity">
    <reaction evidence="15">
        <text>a CDP-1,2-diacyl-sn-glycerol + sn-glycerol 3-phosphate = a 1,2-diacyl-sn-glycero-3-phospho-(1'-sn-glycero-3'-phosphate) + CMP + H(+)</text>
        <dbReference type="Rhea" id="RHEA:12593"/>
        <dbReference type="ChEBI" id="CHEBI:15378"/>
        <dbReference type="ChEBI" id="CHEBI:57597"/>
        <dbReference type="ChEBI" id="CHEBI:58332"/>
        <dbReference type="ChEBI" id="CHEBI:60110"/>
        <dbReference type="ChEBI" id="CHEBI:60377"/>
        <dbReference type="EC" id="2.7.8.5"/>
    </reaction>
</comment>
<dbReference type="InterPro" id="IPR050324">
    <property type="entry name" value="CDP-alcohol_PTase-I"/>
</dbReference>
<dbReference type="PROSITE" id="PS00379">
    <property type="entry name" value="CDP_ALCOHOL_P_TRANSF"/>
    <property type="match status" value="1"/>
</dbReference>
<evidence type="ECO:0000256" key="17">
    <source>
        <dbReference type="RuleBase" id="RU003750"/>
    </source>
</evidence>
<gene>
    <name evidence="19" type="primary">pgsA</name>
    <name evidence="19" type="ORF">Maq22A_c10390</name>
</gene>
<dbReference type="RefSeq" id="WP_060846701.1">
    <property type="nucleotide sequence ID" value="NZ_AP014704.1"/>
</dbReference>
<dbReference type="NCBIfam" id="TIGR00560">
    <property type="entry name" value="pgsA"/>
    <property type="match status" value="1"/>
</dbReference>
<evidence type="ECO:0000256" key="6">
    <source>
        <dbReference type="ARBA" id="ARBA00014944"/>
    </source>
</evidence>
<dbReference type="PANTHER" id="PTHR14269">
    <property type="entry name" value="CDP-DIACYLGLYCEROL--GLYCEROL-3-PHOSPHATE 3-PHOSPHATIDYLTRANSFERASE-RELATED"/>
    <property type="match status" value="1"/>
</dbReference>
<comment type="similarity">
    <text evidence="4 17">Belongs to the CDP-alcohol phosphatidyltransferase class-I family.</text>
</comment>
<evidence type="ECO:0000256" key="4">
    <source>
        <dbReference type="ARBA" id="ARBA00010441"/>
    </source>
</evidence>
<comment type="subcellular location">
    <subcellularLocation>
        <location evidence="1">Membrane</location>
        <topology evidence="1">Multi-pass membrane protein</topology>
    </subcellularLocation>
</comment>
<evidence type="ECO:0000256" key="14">
    <source>
        <dbReference type="ARBA" id="ARBA00023264"/>
    </source>
</evidence>
<dbReference type="OrthoDB" id="9796672at2"/>
<dbReference type="InterPro" id="IPR004570">
    <property type="entry name" value="Phosphatidylglycerol_P_synth"/>
</dbReference>
<dbReference type="EMBL" id="AP014704">
    <property type="protein sequence ID" value="BAQ45356.1"/>
    <property type="molecule type" value="Genomic_DNA"/>
</dbReference>
<dbReference type="AlphaFoldDB" id="A0A0C6EYQ0"/>
<feature type="transmembrane region" description="Helical" evidence="18">
    <location>
        <begin position="80"/>
        <end position="99"/>
    </location>
</feature>
<keyword evidence="10 18" id="KW-1133">Transmembrane helix</keyword>
<dbReference type="GO" id="GO:0008444">
    <property type="term" value="F:CDP-diacylglycerol-glycerol-3-phosphate 3-phosphatidyltransferase activity"/>
    <property type="evidence" value="ECO:0007669"/>
    <property type="project" value="UniProtKB-UniRule"/>
</dbReference>
<dbReference type="Gene3D" id="1.20.120.1760">
    <property type="match status" value="1"/>
</dbReference>
<sequence>MNVVVPRRRSTALNLANMLTYGRLVAVPVVVALLFWPQDDTARWIAVAVFVAAAITDYLDGYVARTYSQSSALGRMLDPIADKLLVAASLLMLCADGTIRGWSLWAAIVILCREILVSGLREYLAELKVGVPVSRVAKWKTAVQLVALGVLIAGPAGERVLPGNGTLGLVLLWLAAALTLYTGYDYMRSGIRHVIDDER</sequence>
<feature type="transmembrane region" description="Helical" evidence="18">
    <location>
        <begin position="42"/>
        <end position="59"/>
    </location>
</feature>
<keyword evidence="7" id="KW-0444">Lipid biosynthesis</keyword>
<keyword evidence="11" id="KW-0443">Lipid metabolism</keyword>
<dbReference type="PATRIC" id="fig|270351.10.peg.2000"/>
<keyword evidence="9 18" id="KW-0812">Transmembrane</keyword>
<evidence type="ECO:0000313" key="19">
    <source>
        <dbReference type="EMBL" id="BAQ45356.1"/>
    </source>
</evidence>
<keyword evidence="14" id="KW-1208">Phospholipid metabolism</keyword>
<dbReference type="Proteomes" id="UP000061432">
    <property type="component" value="Chromosome"/>
</dbReference>
<dbReference type="PIRSF" id="PIRSF000847">
    <property type="entry name" value="Phos_ph_gly_syn"/>
    <property type="match status" value="1"/>
</dbReference>
<dbReference type="InterPro" id="IPR043130">
    <property type="entry name" value="CDP-OH_PTrfase_TM_dom"/>
</dbReference>
<keyword evidence="13" id="KW-0594">Phospholipid biosynthesis</keyword>
<accession>A0A0C6EYQ0</accession>
<evidence type="ECO:0000256" key="7">
    <source>
        <dbReference type="ARBA" id="ARBA00022516"/>
    </source>
</evidence>
<evidence type="ECO:0000256" key="10">
    <source>
        <dbReference type="ARBA" id="ARBA00022989"/>
    </source>
</evidence>
<dbReference type="KEGG" id="maqu:Maq22A_c10390"/>
<dbReference type="EC" id="2.7.8.5" evidence="5 16"/>
<name>A0A0C6EYQ0_9HYPH</name>
<reference evidence="19 20" key="1">
    <citation type="journal article" date="2015" name="Genome Announc.">
        <title>Complete Genome Sequence of Methylobacterium aquaticum Strain 22A, Isolated from Racomitrium japonicum Moss.</title>
        <authorList>
            <person name="Tani A."/>
            <person name="Ogura Y."/>
            <person name="Hayashi T."/>
            <person name="Kimbara K."/>
        </authorList>
    </citation>
    <scope>NUCLEOTIDE SEQUENCE [LARGE SCALE GENOMIC DNA]</scope>
    <source>
        <strain evidence="19 20">MA-22A</strain>
    </source>
</reference>
<evidence type="ECO:0000256" key="5">
    <source>
        <dbReference type="ARBA" id="ARBA00013170"/>
    </source>
</evidence>
<evidence type="ECO:0000256" key="2">
    <source>
        <dbReference type="ARBA" id="ARBA00005042"/>
    </source>
</evidence>
<evidence type="ECO:0000256" key="12">
    <source>
        <dbReference type="ARBA" id="ARBA00023136"/>
    </source>
</evidence>
<evidence type="ECO:0000256" key="1">
    <source>
        <dbReference type="ARBA" id="ARBA00004141"/>
    </source>
</evidence>
<keyword evidence="12 18" id="KW-0472">Membrane</keyword>
<comment type="pathway">
    <text evidence="2">Phospholipid metabolism; phosphatidylglycerol biosynthesis; phosphatidylglycerol from CDP-diacylglycerol: step 1/2.</text>
</comment>
<dbReference type="InterPro" id="IPR000462">
    <property type="entry name" value="CDP-OH_P_trans"/>
</dbReference>
<dbReference type="Pfam" id="PF01066">
    <property type="entry name" value="CDP-OH_P_transf"/>
    <property type="match status" value="1"/>
</dbReference>
<protein>
    <recommendedName>
        <fullName evidence="6 16">CDP-diacylglycerol--glycerol-3-phosphate 3-phosphatidyltransferase</fullName>
        <ecNumber evidence="5 16">2.7.8.5</ecNumber>
    </recommendedName>
</protein>
<organism evidence="19 20">
    <name type="scientific">Methylobacterium aquaticum</name>
    <dbReference type="NCBI Taxonomy" id="270351"/>
    <lineage>
        <taxon>Bacteria</taxon>
        <taxon>Pseudomonadati</taxon>
        <taxon>Pseudomonadota</taxon>
        <taxon>Alphaproteobacteria</taxon>
        <taxon>Hyphomicrobiales</taxon>
        <taxon>Methylobacteriaceae</taxon>
        <taxon>Methylobacterium</taxon>
    </lineage>
</organism>
<evidence type="ECO:0000256" key="13">
    <source>
        <dbReference type="ARBA" id="ARBA00023209"/>
    </source>
</evidence>
<feature type="transmembrane region" description="Helical" evidence="18">
    <location>
        <begin position="12"/>
        <end position="36"/>
    </location>
</feature>
<dbReference type="PANTHER" id="PTHR14269:SF62">
    <property type="entry name" value="CDP-DIACYLGLYCEROL--GLYCEROL-3-PHOSPHATE 3-PHOSPHATIDYLTRANSFERASE 1, CHLOROPLASTIC"/>
    <property type="match status" value="1"/>
</dbReference>
<evidence type="ECO:0000256" key="11">
    <source>
        <dbReference type="ARBA" id="ARBA00023098"/>
    </source>
</evidence>
<evidence type="ECO:0000256" key="8">
    <source>
        <dbReference type="ARBA" id="ARBA00022679"/>
    </source>
</evidence>
<evidence type="ECO:0000313" key="20">
    <source>
        <dbReference type="Proteomes" id="UP000061432"/>
    </source>
</evidence>
<evidence type="ECO:0000256" key="3">
    <source>
        <dbReference type="ARBA" id="ARBA00005189"/>
    </source>
</evidence>
<evidence type="ECO:0000256" key="15">
    <source>
        <dbReference type="ARBA" id="ARBA00048586"/>
    </source>
</evidence>
<keyword evidence="8 17" id="KW-0808">Transferase</keyword>
<dbReference type="STRING" id="270351.Maq22A_c10390"/>
<dbReference type="InterPro" id="IPR048254">
    <property type="entry name" value="CDP_ALCOHOL_P_TRANSF_CS"/>
</dbReference>
<dbReference type="GO" id="GO:0016020">
    <property type="term" value="C:membrane"/>
    <property type="evidence" value="ECO:0007669"/>
    <property type="project" value="UniProtKB-SubCell"/>
</dbReference>
<dbReference type="GO" id="GO:0046474">
    <property type="term" value="P:glycerophospholipid biosynthetic process"/>
    <property type="evidence" value="ECO:0007669"/>
    <property type="project" value="TreeGrafter"/>
</dbReference>
<evidence type="ECO:0000256" key="18">
    <source>
        <dbReference type="SAM" id="Phobius"/>
    </source>
</evidence>
<comment type="pathway">
    <text evidence="3">Lipid metabolism.</text>
</comment>
<feature type="transmembrane region" description="Helical" evidence="18">
    <location>
        <begin position="166"/>
        <end position="184"/>
    </location>
</feature>